<sequence>MRRVDDLGQQLRTARAELESLLVAEYTDVQLGAIARDVAAAWERTLKAAEPMWSNKHLAPLIAELVGLQVPPTVTDALDRMRLAANADKHDSTPRHDSEQLMADIETLVRGISDVAGVVPDLAVDTGSAPRRRVFIAIYDYETHGESELHIFPSNATVPRFYNREMDTVQIDMLAIDQIAADAATFGLWEWDPPAYATLTEQYRRESSQIYKSASFVGDYRELIRLLARSQHAHADGLLPGLHRADQWVSARTAAAMATVDSSGGATPPTWQSLALRLEAEFGLPRDRRWTTPAAEAFTALAQAAAAAGVYRLYGPLWRHPHVTEWARPPVAGDETFAAAITADGCLWIAELPGRLPESDEARSR</sequence>
<evidence type="ECO:0000313" key="2">
    <source>
        <dbReference type="Proteomes" id="UP001183176"/>
    </source>
</evidence>
<proteinExistence type="predicted"/>
<evidence type="ECO:0008006" key="3">
    <source>
        <dbReference type="Google" id="ProtNLM"/>
    </source>
</evidence>
<evidence type="ECO:0000313" key="1">
    <source>
        <dbReference type="EMBL" id="MDT0264186.1"/>
    </source>
</evidence>
<dbReference type="RefSeq" id="WP_311425328.1">
    <property type="nucleotide sequence ID" value="NZ_JAVREH010000076.1"/>
</dbReference>
<accession>A0ABU2JHD7</accession>
<dbReference type="EMBL" id="JAVREH010000076">
    <property type="protein sequence ID" value="MDT0264186.1"/>
    <property type="molecule type" value="Genomic_DNA"/>
</dbReference>
<keyword evidence="2" id="KW-1185">Reference proteome</keyword>
<organism evidence="1 2">
    <name type="scientific">Jatrophihabitans lederbergiae</name>
    <dbReference type="NCBI Taxonomy" id="3075547"/>
    <lineage>
        <taxon>Bacteria</taxon>
        <taxon>Bacillati</taxon>
        <taxon>Actinomycetota</taxon>
        <taxon>Actinomycetes</taxon>
        <taxon>Jatrophihabitantales</taxon>
        <taxon>Jatrophihabitantaceae</taxon>
        <taxon>Jatrophihabitans</taxon>
    </lineage>
</organism>
<protein>
    <recommendedName>
        <fullName evidence="3">DUF4145 domain-containing protein</fullName>
    </recommendedName>
</protein>
<dbReference type="Proteomes" id="UP001183176">
    <property type="component" value="Unassembled WGS sequence"/>
</dbReference>
<comment type="caution">
    <text evidence="1">The sequence shown here is derived from an EMBL/GenBank/DDBJ whole genome shotgun (WGS) entry which is preliminary data.</text>
</comment>
<reference evidence="2" key="1">
    <citation type="submission" date="2023-07" db="EMBL/GenBank/DDBJ databases">
        <title>30 novel species of actinomycetes from the DSMZ collection.</title>
        <authorList>
            <person name="Nouioui I."/>
        </authorList>
    </citation>
    <scope>NUCLEOTIDE SEQUENCE [LARGE SCALE GENOMIC DNA]</scope>
    <source>
        <strain evidence="2">DSM 44399</strain>
    </source>
</reference>
<gene>
    <name evidence="1" type="ORF">RM423_22720</name>
</gene>
<name>A0ABU2JHD7_9ACTN</name>